<comment type="pathway">
    <text evidence="1">Cofactor biosynthesis; NAD(+) biosynthesis.</text>
</comment>
<dbReference type="STRING" id="344612.A1CH42"/>
<dbReference type="OMA" id="RLVMMEL"/>
<comment type="catalytic activity">
    <reaction evidence="8">
        <text>beta-nicotinamide D-ribonucleotide + ATP + H(+) = diphosphate + NAD(+)</text>
        <dbReference type="Rhea" id="RHEA:21360"/>
        <dbReference type="ChEBI" id="CHEBI:14649"/>
        <dbReference type="ChEBI" id="CHEBI:15378"/>
        <dbReference type="ChEBI" id="CHEBI:30616"/>
        <dbReference type="ChEBI" id="CHEBI:33019"/>
        <dbReference type="ChEBI" id="CHEBI:57540"/>
        <dbReference type="EC" id="2.7.7.1"/>
    </reaction>
</comment>
<dbReference type="HOGENOM" id="CLU_032651_0_0_1"/>
<keyword evidence="4 9" id="KW-0548">Nucleotidyltransferase</keyword>
<keyword evidence="7" id="KW-0520">NAD</keyword>
<gene>
    <name evidence="9" type="ORF">ACLA_046630</name>
</gene>
<dbReference type="InterPro" id="IPR005248">
    <property type="entry name" value="NadD/NMNAT"/>
</dbReference>
<name>A1CH42_ASPCL</name>
<dbReference type="GO" id="GO:0016887">
    <property type="term" value="F:ATP hydrolysis activity"/>
    <property type="evidence" value="ECO:0007669"/>
    <property type="project" value="TreeGrafter"/>
</dbReference>
<keyword evidence="6" id="KW-0067">ATP-binding</keyword>
<dbReference type="FunFam" id="3.40.50.620:FF:000308">
    <property type="entry name" value="Cytidylyltransferase family protein"/>
    <property type="match status" value="1"/>
</dbReference>
<evidence type="ECO:0000256" key="4">
    <source>
        <dbReference type="ARBA" id="ARBA00022695"/>
    </source>
</evidence>
<dbReference type="RefSeq" id="XP_001271623.1">
    <property type="nucleotide sequence ID" value="XM_001271622.1"/>
</dbReference>
<protein>
    <submittedName>
        <fullName evidence="9">Cytidylyltransferase, putative</fullName>
    </submittedName>
</protein>
<dbReference type="GO" id="GO:0000309">
    <property type="term" value="F:nicotinamide-nucleotide adenylyltransferase activity"/>
    <property type="evidence" value="ECO:0007669"/>
    <property type="project" value="UniProtKB-EC"/>
</dbReference>
<evidence type="ECO:0000256" key="5">
    <source>
        <dbReference type="ARBA" id="ARBA00022741"/>
    </source>
</evidence>
<keyword evidence="10" id="KW-1185">Reference proteome</keyword>
<dbReference type="InterPro" id="IPR014729">
    <property type="entry name" value="Rossmann-like_a/b/a_fold"/>
</dbReference>
<keyword evidence="2" id="KW-0662">Pyridine nucleotide biosynthesis</keyword>
<evidence type="ECO:0000256" key="1">
    <source>
        <dbReference type="ARBA" id="ARBA00004790"/>
    </source>
</evidence>
<dbReference type="KEGG" id="act:ACLA_046630"/>
<dbReference type="VEuPathDB" id="FungiDB:ACLA_046630"/>
<accession>A1CH42</accession>
<dbReference type="GO" id="GO:0005634">
    <property type="term" value="C:nucleus"/>
    <property type="evidence" value="ECO:0007669"/>
    <property type="project" value="TreeGrafter"/>
</dbReference>
<evidence type="ECO:0000313" key="10">
    <source>
        <dbReference type="Proteomes" id="UP000006701"/>
    </source>
</evidence>
<dbReference type="GO" id="GO:0005737">
    <property type="term" value="C:cytoplasm"/>
    <property type="evidence" value="ECO:0007669"/>
    <property type="project" value="TreeGrafter"/>
</dbReference>
<reference evidence="9 10" key="1">
    <citation type="journal article" date="2008" name="PLoS Genet.">
        <title>Genomic islands in the pathogenic filamentous fungus Aspergillus fumigatus.</title>
        <authorList>
            <person name="Fedorova N.D."/>
            <person name="Khaldi N."/>
            <person name="Joardar V.S."/>
            <person name="Maiti R."/>
            <person name="Amedeo P."/>
            <person name="Anderson M.J."/>
            <person name="Crabtree J."/>
            <person name="Silva J.C."/>
            <person name="Badger J.H."/>
            <person name="Albarraq A."/>
            <person name="Angiuoli S."/>
            <person name="Bussey H."/>
            <person name="Bowyer P."/>
            <person name="Cotty P.J."/>
            <person name="Dyer P.S."/>
            <person name="Egan A."/>
            <person name="Galens K."/>
            <person name="Fraser-Liggett C.M."/>
            <person name="Haas B.J."/>
            <person name="Inman J.M."/>
            <person name="Kent R."/>
            <person name="Lemieux S."/>
            <person name="Malavazi I."/>
            <person name="Orvis J."/>
            <person name="Roemer T."/>
            <person name="Ronning C.M."/>
            <person name="Sundaram J.P."/>
            <person name="Sutton G."/>
            <person name="Turner G."/>
            <person name="Venter J.C."/>
            <person name="White O.R."/>
            <person name="Whitty B.R."/>
            <person name="Youngman P."/>
            <person name="Wolfe K.H."/>
            <person name="Goldman G.H."/>
            <person name="Wortman J.R."/>
            <person name="Jiang B."/>
            <person name="Denning D.W."/>
            <person name="Nierman W.C."/>
        </authorList>
    </citation>
    <scope>NUCLEOTIDE SEQUENCE [LARGE SCALE GENOMIC DNA]</scope>
    <source>
        <strain evidence="10">ATCC 1007 / CBS 513.65 / DSM 816 / NCTC 3887 / NRRL 1</strain>
    </source>
</reference>
<evidence type="ECO:0000256" key="3">
    <source>
        <dbReference type="ARBA" id="ARBA00022679"/>
    </source>
</evidence>
<evidence type="ECO:0000256" key="7">
    <source>
        <dbReference type="ARBA" id="ARBA00023027"/>
    </source>
</evidence>
<dbReference type="PANTHER" id="PTHR31285">
    <property type="entry name" value="NICOTINAMIDE MONONUCLEOTIDE ADENYLYLTRANSFERASE"/>
    <property type="match status" value="1"/>
</dbReference>
<dbReference type="GeneID" id="4704267"/>
<organism evidence="9 10">
    <name type="scientific">Aspergillus clavatus (strain ATCC 1007 / CBS 513.65 / DSM 816 / NCTC 3887 / NRRL 1 / QM 1276 / 107)</name>
    <dbReference type="NCBI Taxonomy" id="344612"/>
    <lineage>
        <taxon>Eukaryota</taxon>
        <taxon>Fungi</taxon>
        <taxon>Dikarya</taxon>
        <taxon>Ascomycota</taxon>
        <taxon>Pezizomycotina</taxon>
        <taxon>Eurotiomycetes</taxon>
        <taxon>Eurotiomycetidae</taxon>
        <taxon>Eurotiales</taxon>
        <taxon>Aspergillaceae</taxon>
        <taxon>Aspergillus</taxon>
        <taxon>Aspergillus subgen. Fumigati</taxon>
    </lineage>
</organism>
<dbReference type="EMBL" id="DS027054">
    <property type="protein sequence ID" value="EAW10197.1"/>
    <property type="molecule type" value="Genomic_DNA"/>
</dbReference>
<dbReference type="SUPFAM" id="SSF52374">
    <property type="entry name" value="Nucleotidylyl transferase"/>
    <property type="match status" value="1"/>
</dbReference>
<evidence type="ECO:0000256" key="6">
    <source>
        <dbReference type="ARBA" id="ARBA00022840"/>
    </source>
</evidence>
<dbReference type="GO" id="GO:0009435">
    <property type="term" value="P:NAD+ biosynthetic process"/>
    <property type="evidence" value="ECO:0007669"/>
    <property type="project" value="UniProtKB-UniPathway"/>
</dbReference>
<dbReference type="AlphaFoldDB" id="A1CH42"/>
<dbReference type="GO" id="GO:0005524">
    <property type="term" value="F:ATP binding"/>
    <property type="evidence" value="ECO:0007669"/>
    <property type="project" value="UniProtKB-KW"/>
</dbReference>
<evidence type="ECO:0000256" key="2">
    <source>
        <dbReference type="ARBA" id="ARBA00022642"/>
    </source>
</evidence>
<dbReference type="CDD" id="cd02165">
    <property type="entry name" value="NMNAT"/>
    <property type="match status" value="1"/>
</dbReference>
<proteinExistence type="predicted"/>
<dbReference type="UniPathway" id="UPA00253">
    <property type="reaction ID" value="UER00600"/>
</dbReference>
<dbReference type="OrthoDB" id="5591297at2759"/>
<evidence type="ECO:0000256" key="8">
    <source>
        <dbReference type="ARBA" id="ARBA00049001"/>
    </source>
</evidence>
<dbReference type="Gene3D" id="3.40.50.620">
    <property type="entry name" value="HUPs"/>
    <property type="match status" value="1"/>
</dbReference>
<keyword evidence="5" id="KW-0547">Nucleotide-binding</keyword>
<evidence type="ECO:0000313" key="9">
    <source>
        <dbReference type="EMBL" id="EAW10197.1"/>
    </source>
</evidence>
<sequence>MTSSNIIITESILSNSTGSTFSVHCTSSTSYHFYFPVRSMASTTYQTLRAHYHAALKRFIAGPRNLEVLSTIPSNQLQEQKHPSPVPEVLYVLDSSFNPPTCAHLRIANSALLEKPSVPSRLLLLLATQNADKPSKPASFEDRLAMMELFAQDLWSHLQTSSPAPGNAGLLQIDIGVTKRPYFVDKAAEIEKSDVYPEPLEQVHLTGYDTLIRIFNPKYYPPEHTLQPLGPFLSQHRLRVTMRPSDEWGSKEEQEAFLLHLAQGGRENEGGKREWAQRIQLVEGKKPGDPAVSSTKAREAIHANPQDLEWLVPDKVREYILSQRPYAE</sequence>
<dbReference type="PANTHER" id="PTHR31285:SF0">
    <property type="entry name" value="NICOTINAMIDE MONONUCLEOTIDE ADENYLYLTRANSFERASE"/>
    <property type="match status" value="1"/>
</dbReference>
<dbReference type="eggNOG" id="ENOG502S55N">
    <property type="taxonomic scope" value="Eukaryota"/>
</dbReference>
<dbReference type="Proteomes" id="UP000006701">
    <property type="component" value="Unassembled WGS sequence"/>
</dbReference>
<keyword evidence="3" id="KW-0808">Transferase</keyword>